<comment type="caution">
    <text evidence="4">The sequence shown here is derived from an EMBL/GenBank/DDBJ whole genome shotgun (WGS) entry which is preliminary data.</text>
</comment>
<protein>
    <submittedName>
        <fullName evidence="4">DnaD domain protein</fullName>
    </submittedName>
</protein>
<dbReference type="InterPro" id="IPR017019">
    <property type="entry name" value="DNA_replication_prd_bac"/>
</dbReference>
<name>A0ABR9ZS52_9FIRM</name>
<organism evidence="4 5">
    <name type="scientific">Fusibacter ferrireducens</name>
    <dbReference type="NCBI Taxonomy" id="2785058"/>
    <lineage>
        <taxon>Bacteria</taxon>
        <taxon>Bacillati</taxon>
        <taxon>Bacillota</taxon>
        <taxon>Clostridia</taxon>
        <taxon>Eubacteriales</taxon>
        <taxon>Eubacteriales Family XII. Incertae Sedis</taxon>
        <taxon>Fusibacter</taxon>
    </lineage>
</organism>
<evidence type="ECO:0000313" key="5">
    <source>
        <dbReference type="Proteomes" id="UP000614200"/>
    </source>
</evidence>
<evidence type="ECO:0000256" key="1">
    <source>
        <dbReference type="ARBA" id="ARBA00093462"/>
    </source>
</evidence>
<keyword evidence="5" id="KW-1185">Reference proteome</keyword>
<feature type="domain" description="DnaB/C C-terminal" evidence="3">
    <location>
        <begin position="234"/>
        <end position="294"/>
    </location>
</feature>
<dbReference type="InterPro" id="IPR034829">
    <property type="entry name" value="DnaD-like_sf"/>
</dbReference>
<evidence type="ECO:0000256" key="2">
    <source>
        <dbReference type="SAM" id="MobiDB-lite"/>
    </source>
</evidence>
<dbReference type="EMBL" id="JADKNH010000005">
    <property type="protein sequence ID" value="MBF4693294.1"/>
    <property type="molecule type" value="Genomic_DNA"/>
</dbReference>
<reference evidence="4 5" key="1">
    <citation type="submission" date="2020-11" db="EMBL/GenBank/DDBJ databases">
        <title>Fusibacter basophilias sp. nov.</title>
        <authorList>
            <person name="Qiu D."/>
        </authorList>
    </citation>
    <scope>NUCLEOTIDE SEQUENCE [LARGE SCALE GENOMIC DNA]</scope>
    <source>
        <strain evidence="4 5">Q10-2</strain>
    </source>
</reference>
<dbReference type="PIRSF" id="PIRSF033722">
    <property type="entry name" value="DnaD_CA_C3587_prd"/>
    <property type="match status" value="1"/>
</dbReference>
<gene>
    <name evidence="4" type="ORF">ISU02_09190</name>
</gene>
<evidence type="ECO:0000313" key="4">
    <source>
        <dbReference type="EMBL" id="MBF4693294.1"/>
    </source>
</evidence>
<accession>A0ABR9ZS52</accession>
<dbReference type="InterPro" id="IPR006343">
    <property type="entry name" value="DnaB/C_C"/>
</dbReference>
<feature type="region of interest" description="Disordered" evidence="2">
    <location>
        <begin position="300"/>
        <end position="320"/>
    </location>
</feature>
<dbReference type="RefSeq" id="WP_194701536.1">
    <property type="nucleotide sequence ID" value="NZ_JADKNH010000005.1"/>
</dbReference>
<dbReference type="Proteomes" id="UP000614200">
    <property type="component" value="Unassembled WGS sequence"/>
</dbReference>
<dbReference type="SUPFAM" id="SSF158499">
    <property type="entry name" value="DnaD domain-like"/>
    <property type="match status" value="1"/>
</dbReference>
<sequence length="344" mass="40657">MGFYRKIPSFDIGELNIENMFITDFLPIASGTYVKVYLMGLLFSKEENKNYRFDNAVLANMLKIPIEDIHEAWIYWEGKKLIVRHFHEDQVAYDVEFLSLRELYILDNFVSKSTAPSKTASAKNAVFVKENEKFKALCARIEKIIATPLKHADYRKINDFYTHYYKNADIIVRAFEYNYIERNIRNIKAIDSLLNSWIDQGFSTIEAIDQSIEMSTRRFKVYKEVLRILGMSFRMANQAEKEAIDRWIDEYHFEPNDLYDLLKSFSKSTMNMNFNYIETRLKDLHARNILTFEAYSRTEKPENTASQKSIPAKSRKKQYTIEKERTYSEDELEALLLKKGKNLK</sequence>
<dbReference type="Pfam" id="PF07261">
    <property type="entry name" value="DnaB_2"/>
    <property type="match status" value="2"/>
</dbReference>
<evidence type="ECO:0000259" key="3">
    <source>
        <dbReference type="Pfam" id="PF07261"/>
    </source>
</evidence>
<comment type="similarity">
    <text evidence="1">Belongs to the DnaB/DnaD family.</text>
</comment>
<feature type="domain" description="DnaB/C C-terminal" evidence="3">
    <location>
        <begin position="140"/>
        <end position="211"/>
    </location>
</feature>
<proteinExistence type="inferred from homology"/>
<dbReference type="Gene3D" id="1.10.10.630">
    <property type="entry name" value="DnaD domain-like"/>
    <property type="match status" value="2"/>
</dbReference>